<keyword evidence="6" id="KW-1185">Reference proteome</keyword>
<dbReference type="CTD" id="643008"/>
<name>A0A9J7KB90_CRIGR</name>
<evidence type="ECO:0000256" key="5">
    <source>
        <dbReference type="SAM" id="Phobius"/>
    </source>
</evidence>
<protein>
    <submittedName>
        <fullName evidence="7">Small integral membrane protein 5</fullName>
    </submittedName>
</protein>
<sequence length="78" mass="8800">MAATDFEEEIRSVTERLLLKLRGLPQADPVEVVAFSIIILFTATVLLLMLLACSYCCVHCCCPERRARKVAVMTIRTR</sequence>
<evidence type="ECO:0000256" key="3">
    <source>
        <dbReference type="ARBA" id="ARBA00022989"/>
    </source>
</evidence>
<dbReference type="RefSeq" id="XP_035303189.1">
    <property type="nucleotide sequence ID" value="XM_035447298.1"/>
</dbReference>
<reference evidence="7" key="3">
    <citation type="submission" date="2025-08" db="UniProtKB">
        <authorList>
            <consortium name="RefSeq"/>
        </authorList>
    </citation>
    <scope>IDENTIFICATION</scope>
    <source>
        <strain evidence="7">17A/GY</strain>
        <tissue evidence="7">Liver</tissue>
    </source>
</reference>
<dbReference type="RefSeq" id="XP_035314552.1">
    <property type="nucleotide sequence ID" value="XM_035458661.1"/>
</dbReference>
<organism evidence="6 7">
    <name type="scientific">Cricetulus griseus</name>
    <name type="common">Chinese hamster</name>
    <name type="synonym">Cricetulus barabensis griseus</name>
    <dbReference type="NCBI Taxonomy" id="10029"/>
    <lineage>
        <taxon>Eukaryota</taxon>
        <taxon>Metazoa</taxon>
        <taxon>Chordata</taxon>
        <taxon>Craniata</taxon>
        <taxon>Vertebrata</taxon>
        <taxon>Euteleostomi</taxon>
        <taxon>Mammalia</taxon>
        <taxon>Eutheria</taxon>
        <taxon>Euarchontoglires</taxon>
        <taxon>Glires</taxon>
        <taxon>Rodentia</taxon>
        <taxon>Myomorpha</taxon>
        <taxon>Muroidea</taxon>
        <taxon>Cricetidae</taxon>
        <taxon>Cricetinae</taxon>
        <taxon>Cricetulus</taxon>
    </lineage>
</organism>
<evidence type="ECO:0000256" key="1">
    <source>
        <dbReference type="ARBA" id="ARBA00004167"/>
    </source>
</evidence>
<gene>
    <name evidence="7" type="primary">Smim5</name>
</gene>
<dbReference type="OrthoDB" id="8789646at2759"/>
<dbReference type="AlphaFoldDB" id="A0A9J7KB90"/>
<dbReference type="Proteomes" id="UP001108280">
    <property type="component" value="Chromosome 7"/>
</dbReference>
<dbReference type="InterPro" id="IPR047133">
    <property type="entry name" value="SMIM5"/>
</dbReference>
<accession>A0A9J7KB90</accession>
<dbReference type="PANTHER" id="PTHR37344">
    <property type="entry name" value="SMALL INTEGRAL MEMBRANE PROTEIN 5"/>
    <property type="match status" value="1"/>
</dbReference>
<reference evidence="6" key="1">
    <citation type="journal article" date="2018" name="Biotechnol. Bioeng.">
        <title>A reference genome of the Chinese hamster based on a hybrid assembly strategy.</title>
        <authorList>
            <person name="Rupp O."/>
            <person name="MacDonald M.L."/>
            <person name="Li S."/>
            <person name="Dhiman H."/>
            <person name="Polson S."/>
            <person name="Griep S."/>
            <person name="Heffner K."/>
            <person name="Hernandez I."/>
            <person name="Brinkrolf K."/>
            <person name="Jadhav V."/>
            <person name="Samoudi M."/>
            <person name="Hao H."/>
            <person name="Kingham B."/>
            <person name="Goesmann A."/>
            <person name="Betenbaugh M.J."/>
            <person name="Lewis N.E."/>
            <person name="Borth N."/>
            <person name="Lee K.H."/>
        </authorList>
    </citation>
    <scope>NUCLEOTIDE SEQUENCE [LARGE SCALE GENOMIC DNA]</scope>
    <source>
        <strain evidence="6">17A/GY</strain>
    </source>
</reference>
<dbReference type="KEGG" id="cge:100756265"/>
<dbReference type="PANTHER" id="PTHR37344:SF1">
    <property type="entry name" value="SMALL INTEGRAL MEMBRANE PROTEIN 5"/>
    <property type="match status" value="1"/>
</dbReference>
<evidence type="ECO:0000256" key="4">
    <source>
        <dbReference type="ARBA" id="ARBA00023136"/>
    </source>
</evidence>
<keyword evidence="3 5" id="KW-1133">Transmembrane helix</keyword>
<dbReference type="Pfam" id="PF15831">
    <property type="entry name" value="SMIM5_18_22"/>
    <property type="match status" value="1"/>
</dbReference>
<comment type="subcellular location">
    <subcellularLocation>
        <location evidence="1">Membrane</location>
        <topology evidence="1">Single-pass membrane protein</topology>
    </subcellularLocation>
</comment>
<dbReference type="GO" id="GO:0016020">
    <property type="term" value="C:membrane"/>
    <property type="evidence" value="ECO:0007669"/>
    <property type="project" value="UniProtKB-SubCell"/>
</dbReference>
<dbReference type="GeneID" id="100756265"/>
<evidence type="ECO:0000313" key="6">
    <source>
        <dbReference type="Proteomes" id="UP001108280"/>
    </source>
</evidence>
<reference evidence="6" key="2">
    <citation type="journal article" date="2020" name="Biotechnol. Bioeng.">
        <title>Chromosome-scale scaffolds for the Chinese hamster reference genome assembly to facilitate the study of the CHO epigenome.</title>
        <authorList>
            <person name="Hilliard W."/>
            <person name="MacDonald M."/>
            <person name="Lee K.H."/>
        </authorList>
    </citation>
    <scope>NUCLEOTIDE SEQUENCE [LARGE SCALE GENOMIC DNA]</scope>
    <source>
        <strain evidence="6">17A/GY</strain>
    </source>
</reference>
<feature type="transmembrane region" description="Helical" evidence="5">
    <location>
        <begin position="32"/>
        <end position="58"/>
    </location>
</feature>
<dbReference type="CDD" id="cd20254">
    <property type="entry name" value="CASIMO1_SMIM5"/>
    <property type="match status" value="1"/>
</dbReference>
<dbReference type="OMA" id="HCCCCGK"/>
<evidence type="ECO:0000256" key="2">
    <source>
        <dbReference type="ARBA" id="ARBA00022692"/>
    </source>
</evidence>
<evidence type="ECO:0000313" key="7">
    <source>
        <dbReference type="RefSeq" id="XP_035303189.1"/>
    </source>
</evidence>
<keyword evidence="2 5" id="KW-0812">Transmembrane</keyword>
<keyword evidence="4 5" id="KW-0472">Membrane</keyword>
<dbReference type="InterPro" id="IPR031671">
    <property type="entry name" value="SMIM5/18/22"/>
</dbReference>
<proteinExistence type="predicted"/>